<protein>
    <submittedName>
        <fullName evidence="1">Uncharacterized protein</fullName>
    </submittedName>
</protein>
<reference evidence="1 2" key="1">
    <citation type="submission" date="2014-03" db="EMBL/GenBank/DDBJ databases">
        <title>Bradyrhizobium valentinum sp. nov., isolated from effective nodules of Lupinus mariae-josephae, a lupine endemic of basic-lime soils in Eastern Spain.</title>
        <authorList>
            <person name="Duran D."/>
            <person name="Rey L."/>
            <person name="Navarro A."/>
            <person name="Busquets A."/>
            <person name="Imperial J."/>
            <person name="Ruiz-Argueso T."/>
        </authorList>
    </citation>
    <scope>NUCLEOTIDE SEQUENCE [LARGE SCALE GENOMIC DNA]</scope>
    <source>
        <strain evidence="1 2">Ro19</strain>
    </source>
</reference>
<gene>
    <name evidence="1" type="ORF">CQ13_06150</name>
</gene>
<proteinExistence type="predicted"/>
<accession>A0A0R3MTX5</accession>
<sequence length="156" mass="17084">MQFGFVATPTANGAQSLSAFFGPICIQIIDLSEDLTLNTRGDLAQRVASAVQIKVEATEGNGKRKVSTWPECIEVDQPGFDRQLSLTLSVKRQKIMLEGRPFNVIVAGGVSRDGLIQDRDAQPVLIVQQQSVSEDSIVDALVEFVDRKVVASLRRR</sequence>
<comment type="caution">
    <text evidence="1">The sequence shown here is derived from an EMBL/GenBank/DDBJ whole genome shotgun (WGS) entry which is preliminary data.</text>
</comment>
<keyword evidence="2" id="KW-1185">Reference proteome</keyword>
<organism evidence="1 2">
    <name type="scientific">Bradyrhizobium retamae</name>
    <dbReference type="NCBI Taxonomy" id="1300035"/>
    <lineage>
        <taxon>Bacteria</taxon>
        <taxon>Pseudomonadati</taxon>
        <taxon>Pseudomonadota</taxon>
        <taxon>Alphaproteobacteria</taxon>
        <taxon>Hyphomicrobiales</taxon>
        <taxon>Nitrobacteraceae</taxon>
        <taxon>Bradyrhizobium</taxon>
    </lineage>
</organism>
<evidence type="ECO:0000313" key="1">
    <source>
        <dbReference type="EMBL" id="KRR23608.1"/>
    </source>
</evidence>
<evidence type="ECO:0000313" key="2">
    <source>
        <dbReference type="Proteomes" id="UP000052023"/>
    </source>
</evidence>
<dbReference type="RefSeq" id="WP_057844848.1">
    <property type="nucleotide sequence ID" value="NZ_LLYA01000159.1"/>
</dbReference>
<dbReference type="EMBL" id="LLYA01000159">
    <property type="protein sequence ID" value="KRR23608.1"/>
    <property type="molecule type" value="Genomic_DNA"/>
</dbReference>
<dbReference type="AlphaFoldDB" id="A0A0R3MTX5"/>
<dbReference type="Proteomes" id="UP000052023">
    <property type="component" value="Unassembled WGS sequence"/>
</dbReference>
<name>A0A0R3MTX5_9BRAD</name>